<accession>A0A133PVV0</accession>
<protein>
    <submittedName>
        <fullName evidence="2">Uncharacterized protein</fullName>
    </submittedName>
</protein>
<sequence length="42" mass="4530">MWSSIVAGSLTLGFLPSRTSSTQADSLDPSKVKSTANLRKKY</sequence>
<organism evidence="2 3">
    <name type="scientific">Prevotella corporis</name>
    <dbReference type="NCBI Taxonomy" id="28128"/>
    <lineage>
        <taxon>Bacteria</taxon>
        <taxon>Pseudomonadati</taxon>
        <taxon>Bacteroidota</taxon>
        <taxon>Bacteroidia</taxon>
        <taxon>Bacteroidales</taxon>
        <taxon>Prevotellaceae</taxon>
        <taxon>Prevotella</taxon>
    </lineage>
</organism>
<evidence type="ECO:0000256" key="1">
    <source>
        <dbReference type="SAM" id="MobiDB-lite"/>
    </source>
</evidence>
<gene>
    <name evidence="2" type="ORF">HMPREF3226_02408</name>
</gene>
<dbReference type="AlphaFoldDB" id="A0A133PVV0"/>
<name>A0A133PVV0_9BACT</name>
<proteinExistence type="predicted"/>
<reference evidence="3" key="1">
    <citation type="submission" date="2016-01" db="EMBL/GenBank/DDBJ databases">
        <authorList>
            <person name="Mitreva M."/>
            <person name="Pepin K.H."/>
            <person name="Mihindukulasuriya K.A."/>
            <person name="Fulton R."/>
            <person name="Fronick C."/>
            <person name="O'Laughlin M."/>
            <person name="Miner T."/>
            <person name="Herter B."/>
            <person name="Rosa B.A."/>
            <person name="Cordes M."/>
            <person name="Tomlinson C."/>
            <person name="Wollam A."/>
            <person name="Palsikar V.B."/>
            <person name="Mardis E.R."/>
            <person name="Wilson R.K."/>
        </authorList>
    </citation>
    <scope>NUCLEOTIDE SEQUENCE [LARGE SCALE GENOMIC DNA]</scope>
    <source>
        <strain evidence="3">MJR7716</strain>
    </source>
</reference>
<comment type="caution">
    <text evidence="2">The sequence shown here is derived from an EMBL/GenBank/DDBJ whole genome shotgun (WGS) entry which is preliminary data.</text>
</comment>
<keyword evidence="3" id="KW-1185">Reference proteome</keyword>
<feature type="region of interest" description="Disordered" evidence="1">
    <location>
        <begin position="15"/>
        <end position="42"/>
    </location>
</feature>
<dbReference type="EMBL" id="LRQG01000221">
    <property type="protein sequence ID" value="KXA33535.1"/>
    <property type="molecule type" value="Genomic_DNA"/>
</dbReference>
<dbReference type="PATRIC" id="fig|28128.5.peg.2479"/>
<dbReference type="Proteomes" id="UP000070533">
    <property type="component" value="Unassembled WGS sequence"/>
</dbReference>
<evidence type="ECO:0000313" key="2">
    <source>
        <dbReference type="EMBL" id="KXA33535.1"/>
    </source>
</evidence>
<evidence type="ECO:0000313" key="3">
    <source>
        <dbReference type="Proteomes" id="UP000070533"/>
    </source>
</evidence>
<feature type="compositionally biased region" description="Polar residues" evidence="1">
    <location>
        <begin position="32"/>
        <end position="42"/>
    </location>
</feature>